<gene>
    <name evidence="9" type="ORF">FHS65_000803</name>
</gene>
<feature type="transmembrane region" description="Helical" evidence="8">
    <location>
        <begin position="253"/>
        <end position="273"/>
    </location>
</feature>
<dbReference type="GO" id="GO:0016024">
    <property type="term" value="P:CDP-diacylglycerol biosynthetic process"/>
    <property type="evidence" value="ECO:0007669"/>
    <property type="project" value="UniProtKB-UniPathway"/>
</dbReference>
<dbReference type="PROSITE" id="PS01315">
    <property type="entry name" value="CDS"/>
    <property type="match status" value="1"/>
</dbReference>
<organism evidence="9 10">
    <name type="scientific">Brevundimonas halotolerans</name>
    <dbReference type="NCBI Taxonomy" id="69670"/>
    <lineage>
        <taxon>Bacteria</taxon>
        <taxon>Pseudomonadati</taxon>
        <taxon>Pseudomonadota</taxon>
        <taxon>Alphaproteobacteria</taxon>
        <taxon>Caulobacterales</taxon>
        <taxon>Caulobacteraceae</taxon>
        <taxon>Brevundimonas</taxon>
    </lineage>
</organism>
<evidence type="ECO:0000256" key="7">
    <source>
        <dbReference type="RuleBase" id="RU003938"/>
    </source>
</evidence>
<evidence type="ECO:0000256" key="2">
    <source>
        <dbReference type="ARBA" id="ARBA00010185"/>
    </source>
</evidence>
<evidence type="ECO:0000313" key="10">
    <source>
        <dbReference type="Proteomes" id="UP000548978"/>
    </source>
</evidence>
<keyword evidence="5 8" id="KW-1133">Transmembrane helix</keyword>
<keyword evidence="6 8" id="KW-0472">Membrane</keyword>
<feature type="transmembrane region" description="Helical" evidence="8">
    <location>
        <begin position="186"/>
        <end position="207"/>
    </location>
</feature>
<comment type="similarity">
    <text evidence="2 7">Belongs to the CDS family.</text>
</comment>
<feature type="transmembrane region" description="Helical" evidence="8">
    <location>
        <begin position="12"/>
        <end position="36"/>
    </location>
</feature>
<accession>A0A7W9A273</accession>
<dbReference type="Pfam" id="PF01148">
    <property type="entry name" value="CTP_transf_1"/>
    <property type="match status" value="1"/>
</dbReference>
<dbReference type="PANTHER" id="PTHR43535">
    <property type="entry name" value="PHOSPHATIDATE CYTIDYLYLTRANSFERASE"/>
    <property type="match status" value="1"/>
</dbReference>
<evidence type="ECO:0000256" key="1">
    <source>
        <dbReference type="ARBA" id="ARBA00004141"/>
    </source>
</evidence>
<dbReference type="RefSeq" id="WP_123287516.1">
    <property type="nucleotide sequence ID" value="NZ_JACIJB010000002.1"/>
</dbReference>
<feature type="transmembrane region" description="Helical" evidence="8">
    <location>
        <begin position="124"/>
        <end position="143"/>
    </location>
</feature>
<feature type="transmembrane region" description="Helical" evidence="8">
    <location>
        <begin position="101"/>
        <end position="118"/>
    </location>
</feature>
<evidence type="ECO:0000256" key="5">
    <source>
        <dbReference type="ARBA" id="ARBA00022989"/>
    </source>
</evidence>
<proteinExistence type="inferred from homology"/>
<feature type="transmembrane region" description="Helical" evidence="8">
    <location>
        <begin position="228"/>
        <end position="247"/>
    </location>
</feature>
<evidence type="ECO:0000256" key="6">
    <source>
        <dbReference type="ARBA" id="ARBA00023136"/>
    </source>
</evidence>
<protein>
    <recommendedName>
        <fullName evidence="7">Phosphatidate cytidylyltransferase</fullName>
        <ecNumber evidence="7">2.7.7.41</ecNumber>
    </recommendedName>
</protein>
<evidence type="ECO:0000256" key="3">
    <source>
        <dbReference type="ARBA" id="ARBA00022679"/>
    </source>
</evidence>
<dbReference type="EC" id="2.7.7.41" evidence="7"/>
<dbReference type="OrthoDB" id="9799199at2"/>
<evidence type="ECO:0000256" key="8">
    <source>
        <dbReference type="SAM" id="Phobius"/>
    </source>
</evidence>
<comment type="pathway">
    <text evidence="7">Phospholipid metabolism; CDP-diacylglycerol biosynthesis; CDP-diacylglycerol from sn-glycerol 3-phosphate: step 3/3.</text>
</comment>
<keyword evidence="3 7" id="KW-0808">Transferase</keyword>
<dbReference type="GO" id="GO:0005886">
    <property type="term" value="C:plasma membrane"/>
    <property type="evidence" value="ECO:0007669"/>
    <property type="project" value="TreeGrafter"/>
</dbReference>
<keyword evidence="10" id="KW-1185">Reference proteome</keyword>
<keyword evidence="7 9" id="KW-0548">Nucleotidyltransferase</keyword>
<dbReference type="GO" id="GO:0009273">
    <property type="term" value="P:peptidoglycan-based cell wall biogenesis"/>
    <property type="evidence" value="ECO:0007669"/>
    <property type="project" value="TreeGrafter"/>
</dbReference>
<keyword evidence="4 7" id="KW-0812">Transmembrane</keyword>
<dbReference type="UniPathway" id="UPA00557">
    <property type="reaction ID" value="UER00614"/>
</dbReference>
<feature type="transmembrane region" description="Helical" evidence="8">
    <location>
        <begin position="56"/>
        <end position="89"/>
    </location>
</feature>
<dbReference type="AlphaFoldDB" id="A0A7W9A273"/>
<dbReference type="EMBL" id="JACIJB010000002">
    <property type="protein sequence ID" value="MBB5660063.1"/>
    <property type="molecule type" value="Genomic_DNA"/>
</dbReference>
<dbReference type="InterPro" id="IPR000374">
    <property type="entry name" value="PC_trans"/>
</dbReference>
<evidence type="ECO:0000256" key="4">
    <source>
        <dbReference type="ARBA" id="ARBA00022692"/>
    </source>
</evidence>
<name>A0A7W9A273_9CAUL</name>
<comment type="catalytic activity">
    <reaction evidence="7">
        <text>a 1,2-diacyl-sn-glycero-3-phosphate + CTP + H(+) = a CDP-1,2-diacyl-sn-glycerol + diphosphate</text>
        <dbReference type="Rhea" id="RHEA:16229"/>
        <dbReference type="ChEBI" id="CHEBI:15378"/>
        <dbReference type="ChEBI" id="CHEBI:33019"/>
        <dbReference type="ChEBI" id="CHEBI:37563"/>
        <dbReference type="ChEBI" id="CHEBI:58332"/>
        <dbReference type="ChEBI" id="CHEBI:58608"/>
        <dbReference type="EC" id="2.7.7.41"/>
    </reaction>
</comment>
<dbReference type="PANTHER" id="PTHR43535:SF1">
    <property type="entry name" value="PHOSPHATIDATE CYTIDYLYLTRANSFERASE"/>
    <property type="match status" value="1"/>
</dbReference>
<reference evidence="9 10" key="1">
    <citation type="submission" date="2020-08" db="EMBL/GenBank/DDBJ databases">
        <title>Genomic Encyclopedia of Type Strains, Phase IV (KMG-IV): sequencing the most valuable type-strain genomes for metagenomic binning, comparative biology and taxonomic classification.</title>
        <authorList>
            <person name="Goeker M."/>
        </authorList>
    </citation>
    <scope>NUCLEOTIDE SEQUENCE [LARGE SCALE GENOMIC DNA]</scope>
    <source>
        <strain evidence="9 10">DSM 24448</strain>
    </source>
</reference>
<comment type="subcellular location">
    <subcellularLocation>
        <location evidence="1">Membrane</location>
        <topology evidence="1">Multi-pass membrane protein</topology>
    </subcellularLocation>
</comment>
<feature type="transmembrane region" description="Helical" evidence="8">
    <location>
        <begin position="150"/>
        <end position="174"/>
    </location>
</feature>
<dbReference type="Proteomes" id="UP000548978">
    <property type="component" value="Unassembled WGS sequence"/>
</dbReference>
<evidence type="ECO:0000313" key="9">
    <source>
        <dbReference type="EMBL" id="MBB5660063.1"/>
    </source>
</evidence>
<sequence length="321" mass="34949">MMAPLTAGPFSLHPHVAMGLAAVLAVLTLASVLVLALPRLKPRFDATELRLRVWSWWGMVALTGAALALGWPAVTVLFALVAFIALREFLSLAPLRREDRLIVLFAYLTVPLAFGLVVLDMYGIYVVSIPVWFFLTVPFLMALAGQTRAYLATVATLTWAVIVCVYTLGTIPLLMRLPDAEAPAGAAGLVFLLLFVTEANDVLQYLCGKAFGRHKIVPKVSPNKTWEGFLGGWILSAGLFWFLAPVFTGLDRIEALIVALVLPVAGFAGDVTMSAVKRDLGVKDTSRLIPGHGGVLDRIDSLTFTAPLYFHLMAYYALDRY</sequence>
<dbReference type="GO" id="GO:0004605">
    <property type="term" value="F:phosphatidate cytidylyltransferase activity"/>
    <property type="evidence" value="ECO:0007669"/>
    <property type="project" value="UniProtKB-EC"/>
</dbReference>
<comment type="caution">
    <text evidence="9">The sequence shown here is derived from an EMBL/GenBank/DDBJ whole genome shotgun (WGS) entry which is preliminary data.</text>
</comment>